<protein>
    <submittedName>
        <fullName evidence="2">Uncharacterized protein</fullName>
    </submittedName>
</protein>
<evidence type="ECO:0000313" key="2">
    <source>
        <dbReference type="EMBL" id="OTF92772.1"/>
    </source>
</evidence>
<name>A0A251S2S8_HELAN</name>
<organism evidence="2 3">
    <name type="scientific">Helianthus annuus</name>
    <name type="common">Common sunflower</name>
    <dbReference type="NCBI Taxonomy" id="4232"/>
    <lineage>
        <taxon>Eukaryota</taxon>
        <taxon>Viridiplantae</taxon>
        <taxon>Streptophyta</taxon>
        <taxon>Embryophyta</taxon>
        <taxon>Tracheophyta</taxon>
        <taxon>Spermatophyta</taxon>
        <taxon>Magnoliopsida</taxon>
        <taxon>eudicotyledons</taxon>
        <taxon>Gunneridae</taxon>
        <taxon>Pentapetalae</taxon>
        <taxon>asterids</taxon>
        <taxon>campanulids</taxon>
        <taxon>Asterales</taxon>
        <taxon>Asteraceae</taxon>
        <taxon>Asteroideae</taxon>
        <taxon>Heliantheae alliance</taxon>
        <taxon>Heliantheae</taxon>
        <taxon>Helianthus</taxon>
    </lineage>
</organism>
<reference evidence="2" key="2">
    <citation type="submission" date="2017-02" db="EMBL/GenBank/DDBJ databases">
        <title>Sunflower complete genome.</title>
        <authorList>
            <person name="Langlade N."/>
            <person name="Munos S."/>
        </authorList>
    </citation>
    <scope>NUCLEOTIDE SEQUENCE [LARGE SCALE GENOMIC DNA]</scope>
    <source>
        <tissue evidence="2">Leaves</tissue>
    </source>
</reference>
<evidence type="ECO:0000313" key="3">
    <source>
        <dbReference type="Proteomes" id="UP000215914"/>
    </source>
</evidence>
<dbReference type="Gramene" id="mRNA:HanXRQr2_Chr16g0768121">
    <property type="protein sequence ID" value="mRNA:HanXRQr2_Chr16g0768121"/>
    <property type="gene ID" value="HanXRQr2_Chr16g0768121"/>
</dbReference>
<sequence>MILIIYTAPLHGAELHSFGTLIHPVCSDFCHQTRNRVNRSFIVQELPNIVVGCLCVWFHLYDYCFHLCC</sequence>
<evidence type="ECO:0000313" key="1">
    <source>
        <dbReference type="EMBL" id="KAF5761701.1"/>
    </source>
</evidence>
<keyword evidence="3" id="KW-1185">Reference proteome</keyword>
<dbReference type="EMBL" id="CM007905">
    <property type="protein sequence ID" value="OTF92772.1"/>
    <property type="molecule type" value="Genomic_DNA"/>
</dbReference>
<proteinExistence type="predicted"/>
<reference evidence="1" key="3">
    <citation type="submission" date="2020-06" db="EMBL/GenBank/DDBJ databases">
        <title>Helianthus annuus Genome sequencing and assembly Release 2.</title>
        <authorList>
            <person name="Gouzy J."/>
            <person name="Langlade N."/>
            <person name="Munos S."/>
        </authorList>
    </citation>
    <scope>NUCLEOTIDE SEQUENCE</scope>
    <source>
        <tissue evidence="1">Leaves</tissue>
    </source>
</reference>
<accession>A0A251S2S8</accession>
<dbReference type="AlphaFoldDB" id="A0A251S2S8"/>
<gene>
    <name evidence="2" type="ORF">HannXRQ_Chr16g0525571</name>
    <name evidence="1" type="ORF">HanXRQr2_Chr16g0768121</name>
</gene>
<dbReference type="InParanoid" id="A0A251S2S8"/>
<reference evidence="1 3" key="1">
    <citation type="journal article" date="2017" name="Nature">
        <title>The sunflower genome provides insights into oil metabolism, flowering and Asterid evolution.</title>
        <authorList>
            <person name="Badouin H."/>
            <person name="Gouzy J."/>
            <person name="Grassa C.J."/>
            <person name="Murat F."/>
            <person name="Staton S.E."/>
            <person name="Cottret L."/>
            <person name="Lelandais-Briere C."/>
            <person name="Owens G.L."/>
            <person name="Carrere S."/>
            <person name="Mayjonade B."/>
            <person name="Legrand L."/>
            <person name="Gill N."/>
            <person name="Kane N.C."/>
            <person name="Bowers J.E."/>
            <person name="Hubner S."/>
            <person name="Bellec A."/>
            <person name="Berard A."/>
            <person name="Berges H."/>
            <person name="Blanchet N."/>
            <person name="Boniface M.C."/>
            <person name="Brunel D."/>
            <person name="Catrice O."/>
            <person name="Chaidir N."/>
            <person name="Claudel C."/>
            <person name="Donnadieu C."/>
            <person name="Faraut T."/>
            <person name="Fievet G."/>
            <person name="Helmstetter N."/>
            <person name="King M."/>
            <person name="Knapp S.J."/>
            <person name="Lai Z."/>
            <person name="Le Paslier M.C."/>
            <person name="Lippi Y."/>
            <person name="Lorenzon L."/>
            <person name="Mandel J.R."/>
            <person name="Marage G."/>
            <person name="Marchand G."/>
            <person name="Marquand E."/>
            <person name="Bret-Mestries E."/>
            <person name="Morien E."/>
            <person name="Nambeesan S."/>
            <person name="Nguyen T."/>
            <person name="Pegot-Espagnet P."/>
            <person name="Pouilly N."/>
            <person name="Raftis F."/>
            <person name="Sallet E."/>
            <person name="Schiex T."/>
            <person name="Thomas J."/>
            <person name="Vandecasteele C."/>
            <person name="Vares D."/>
            <person name="Vear F."/>
            <person name="Vautrin S."/>
            <person name="Crespi M."/>
            <person name="Mangin B."/>
            <person name="Burke J.M."/>
            <person name="Salse J."/>
            <person name="Munos S."/>
            <person name="Vincourt P."/>
            <person name="Rieseberg L.H."/>
            <person name="Langlade N.B."/>
        </authorList>
    </citation>
    <scope>NUCLEOTIDE SEQUENCE [LARGE SCALE GENOMIC DNA]</scope>
    <source>
        <strain evidence="3">cv. SF193</strain>
        <tissue evidence="1">Leaves</tissue>
    </source>
</reference>
<dbReference type="Proteomes" id="UP000215914">
    <property type="component" value="Chromosome 16"/>
</dbReference>
<dbReference type="EMBL" id="MNCJ02000331">
    <property type="protein sequence ID" value="KAF5761701.1"/>
    <property type="molecule type" value="Genomic_DNA"/>
</dbReference>